<dbReference type="Gene3D" id="1.10.443.10">
    <property type="entry name" value="Intergrase catalytic core"/>
    <property type="match status" value="1"/>
</dbReference>
<organism evidence="7 8">
    <name type="scientific">Azospirillum picis</name>
    <dbReference type="NCBI Taxonomy" id="488438"/>
    <lineage>
        <taxon>Bacteria</taxon>
        <taxon>Pseudomonadati</taxon>
        <taxon>Pseudomonadota</taxon>
        <taxon>Alphaproteobacteria</taxon>
        <taxon>Rhodospirillales</taxon>
        <taxon>Azospirillaceae</taxon>
        <taxon>Azospirillum</taxon>
    </lineage>
</organism>
<evidence type="ECO:0000313" key="7">
    <source>
        <dbReference type="EMBL" id="MDQ0533116.1"/>
    </source>
</evidence>
<dbReference type="SUPFAM" id="SSF56349">
    <property type="entry name" value="DNA breaking-rejoining enzymes"/>
    <property type="match status" value="1"/>
</dbReference>
<name>A0ABU0MIR5_9PROT</name>
<dbReference type="InterPro" id="IPR010998">
    <property type="entry name" value="Integrase_recombinase_N"/>
</dbReference>
<dbReference type="InterPro" id="IPR011010">
    <property type="entry name" value="DNA_brk_join_enz"/>
</dbReference>
<dbReference type="EMBL" id="JAUSVU010000005">
    <property type="protein sequence ID" value="MDQ0533116.1"/>
    <property type="molecule type" value="Genomic_DNA"/>
</dbReference>
<evidence type="ECO:0000256" key="4">
    <source>
        <dbReference type="PROSITE-ProRule" id="PRU01248"/>
    </source>
</evidence>
<evidence type="ECO:0000256" key="1">
    <source>
        <dbReference type="ARBA" id="ARBA00022908"/>
    </source>
</evidence>
<accession>A0ABU0MIR5</accession>
<dbReference type="InterPro" id="IPR002104">
    <property type="entry name" value="Integrase_catalytic"/>
</dbReference>
<keyword evidence="2 4" id="KW-0238">DNA-binding</keyword>
<dbReference type="InterPro" id="IPR050090">
    <property type="entry name" value="Tyrosine_recombinase_XerCD"/>
</dbReference>
<evidence type="ECO:0000313" key="8">
    <source>
        <dbReference type="Proteomes" id="UP001244552"/>
    </source>
</evidence>
<dbReference type="PROSITE" id="PS51900">
    <property type="entry name" value="CB"/>
    <property type="match status" value="1"/>
</dbReference>
<evidence type="ECO:0000256" key="3">
    <source>
        <dbReference type="ARBA" id="ARBA00023172"/>
    </source>
</evidence>
<reference evidence="7 8" key="1">
    <citation type="submission" date="2023-07" db="EMBL/GenBank/DDBJ databases">
        <title>Genomic Encyclopedia of Type Strains, Phase IV (KMG-IV): sequencing the most valuable type-strain genomes for metagenomic binning, comparative biology and taxonomic classification.</title>
        <authorList>
            <person name="Goeker M."/>
        </authorList>
    </citation>
    <scope>NUCLEOTIDE SEQUENCE [LARGE SCALE GENOMIC DNA]</scope>
    <source>
        <strain evidence="7 8">DSM 19922</strain>
    </source>
</reference>
<gene>
    <name evidence="7" type="ORF">QO018_001965</name>
</gene>
<evidence type="ECO:0000256" key="2">
    <source>
        <dbReference type="ARBA" id="ARBA00023125"/>
    </source>
</evidence>
<evidence type="ECO:0000259" key="6">
    <source>
        <dbReference type="PROSITE" id="PS51900"/>
    </source>
</evidence>
<keyword evidence="3" id="KW-0233">DNA recombination</keyword>
<dbReference type="Proteomes" id="UP001244552">
    <property type="component" value="Unassembled WGS sequence"/>
</dbReference>
<dbReference type="PROSITE" id="PS51898">
    <property type="entry name" value="TYR_RECOMBINASE"/>
    <property type="match status" value="1"/>
</dbReference>
<sequence>MEVEDNSLKEIKEIEDGLLIWRDSKSPYWQMRAYVTGTRRYIRQSLKTTDLHAAVVEARKRWMRLQVRIEDNLPVFEMRIEKACDLWLSEKEDLVKKGAYKASVLRVSKGAIKRYLKYYFKGRSLSSIDHSEAERYWTWRLNNAKRSAQPSKVTIGAELNTINQIVEWAEIKGHLKRGVVSRLKKPKALAKTKVNRRAAFSREEMKTLFTVLKLWQQEARNDRDRMVRTVLYYAVKLVYYSGMRTNDMPLLRWQDVKATWSDKDSQWYVQFFLRGKVESRWVVAQHDAGPLLIEWRNICPHTEPDDLVFAYKKGEMPLLEQSFRNCLKKFELWLDGDGAPRSLYSLRHTAATEALDRGVPIEDLARNMRTSVQVIMDHYGHIANLDKASVLTYRQRDDAPERPV</sequence>
<feature type="domain" description="Core-binding (CB)" evidence="6">
    <location>
        <begin position="78"/>
        <end position="170"/>
    </location>
</feature>
<feature type="domain" description="Tyr recombinase" evidence="5">
    <location>
        <begin position="195"/>
        <end position="392"/>
    </location>
</feature>
<dbReference type="Pfam" id="PF00589">
    <property type="entry name" value="Phage_integrase"/>
    <property type="match status" value="1"/>
</dbReference>
<evidence type="ECO:0000259" key="5">
    <source>
        <dbReference type="PROSITE" id="PS51898"/>
    </source>
</evidence>
<dbReference type="PANTHER" id="PTHR30349:SF94">
    <property type="entry name" value="INTEGRASE_RECOMBINASE HI_1414-RELATED"/>
    <property type="match status" value="1"/>
</dbReference>
<dbReference type="Gene3D" id="1.10.150.130">
    <property type="match status" value="1"/>
</dbReference>
<dbReference type="InterPro" id="IPR044068">
    <property type="entry name" value="CB"/>
</dbReference>
<dbReference type="PANTHER" id="PTHR30349">
    <property type="entry name" value="PHAGE INTEGRASE-RELATED"/>
    <property type="match status" value="1"/>
</dbReference>
<keyword evidence="1" id="KW-0229">DNA integration</keyword>
<dbReference type="InterPro" id="IPR013762">
    <property type="entry name" value="Integrase-like_cat_sf"/>
</dbReference>
<keyword evidence="8" id="KW-1185">Reference proteome</keyword>
<comment type="caution">
    <text evidence="7">The sequence shown here is derived from an EMBL/GenBank/DDBJ whole genome shotgun (WGS) entry which is preliminary data.</text>
</comment>
<proteinExistence type="predicted"/>
<dbReference type="CDD" id="cd00397">
    <property type="entry name" value="DNA_BRE_C"/>
    <property type="match status" value="1"/>
</dbReference>
<protein>
    <submittedName>
        <fullName evidence="7">Integrase</fullName>
    </submittedName>
</protein>
<dbReference type="RefSeq" id="WP_209981000.1">
    <property type="nucleotide sequence ID" value="NZ_JAGINO010000005.1"/>
</dbReference>